<reference evidence="7 8" key="1">
    <citation type="journal article" date="2019" name="Emerg. Microbes Infect.">
        <title>Comprehensive subspecies identification of 175 nontuberculous mycobacteria species based on 7547 genomic profiles.</title>
        <authorList>
            <person name="Matsumoto Y."/>
            <person name="Kinjo T."/>
            <person name="Motooka D."/>
            <person name="Nabeya D."/>
            <person name="Jung N."/>
            <person name="Uechi K."/>
            <person name="Horii T."/>
            <person name="Iida T."/>
            <person name="Fujita J."/>
            <person name="Nakamura S."/>
        </authorList>
    </citation>
    <scope>NUCLEOTIDE SEQUENCE [LARGE SCALE GENOMIC DNA]</scope>
    <source>
        <strain evidence="7 8">JCM 30723</strain>
    </source>
</reference>
<comment type="caution">
    <text evidence="7">The sequence shown here is derived from an EMBL/GenBank/DDBJ whole genome shotgun (WGS) entry which is preliminary data.</text>
</comment>
<protein>
    <recommendedName>
        <fullName evidence="6">Mutator family transposase</fullName>
    </recommendedName>
</protein>
<dbReference type="AlphaFoldDB" id="A0A7I9Y7Y8"/>
<keyword evidence="4 6" id="KW-0238">DNA-binding</keyword>
<evidence type="ECO:0000313" key="7">
    <source>
        <dbReference type="EMBL" id="GFG84788.1"/>
    </source>
</evidence>
<accession>A0A7I9Y7Y8</accession>
<dbReference type="Proteomes" id="UP000465305">
    <property type="component" value="Unassembled WGS sequence"/>
</dbReference>
<dbReference type="InterPro" id="IPR001207">
    <property type="entry name" value="Transposase_mutator"/>
</dbReference>
<dbReference type="GO" id="GO:0006313">
    <property type="term" value="P:DNA transposition"/>
    <property type="evidence" value="ECO:0007669"/>
    <property type="project" value="UniProtKB-UniRule"/>
</dbReference>
<keyword evidence="3 6" id="KW-0815">Transposition</keyword>
<keyword evidence="5 6" id="KW-0233">DNA recombination</keyword>
<evidence type="ECO:0000256" key="3">
    <source>
        <dbReference type="ARBA" id="ARBA00022578"/>
    </source>
</evidence>
<evidence type="ECO:0000256" key="4">
    <source>
        <dbReference type="ARBA" id="ARBA00023125"/>
    </source>
</evidence>
<comment type="function">
    <text evidence="1 6">Required for the transposition of the insertion element.</text>
</comment>
<dbReference type="GO" id="GO:0003677">
    <property type="term" value="F:DNA binding"/>
    <property type="evidence" value="ECO:0007669"/>
    <property type="project" value="UniProtKB-UniRule"/>
</dbReference>
<dbReference type="EMBL" id="BLKY01000001">
    <property type="protein sequence ID" value="GFG84788.1"/>
    <property type="molecule type" value="Genomic_DNA"/>
</dbReference>
<name>A0A7I9Y7Y8_MYCAL</name>
<dbReference type="GO" id="GO:0004803">
    <property type="term" value="F:transposase activity"/>
    <property type="evidence" value="ECO:0007669"/>
    <property type="project" value="UniProtKB-UniRule"/>
</dbReference>
<dbReference type="Pfam" id="PF00872">
    <property type="entry name" value="Transposase_mut"/>
    <property type="match status" value="1"/>
</dbReference>
<evidence type="ECO:0000256" key="2">
    <source>
        <dbReference type="ARBA" id="ARBA00010961"/>
    </source>
</evidence>
<evidence type="ECO:0000256" key="6">
    <source>
        <dbReference type="RuleBase" id="RU365089"/>
    </source>
</evidence>
<organism evidence="7 8">
    <name type="scientific">Mycolicibacter algericus</name>
    <name type="common">Mycobacterium algericum</name>
    <dbReference type="NCBI Taxonomy" id="1288388"/>
    <lineage>
        <taxon>Bacteria</taxon>
        <taxon>Bacillati</taxon>
        <taxon>Actinomycetota</taxon>
        <taxon>Actinomycetes</taxon>
        <taxon>Mycobacteriales</taxon>
        <taxon>Mycobacteriaceae</taxon>
        <taxon>Mycolicibacter</taxon>
    </lineage>
</organism>
<evidence type="ECO:0000313" key="8">
    <source>
        <dbReference type="Proteomes" id="UP000465305"/>
    </source>
</evidence>
<proteinExistence type="inferred from homology"/>
<dbReference type="PANTHER" id="PTHR33217">
    <property type="entry name" value="TRANSPOSASE FOR INSERTION SEQUENCE ELEMENT IS1081"/>
    <property type="match status" value="1"/>
</dbReference>
<comment type="similarity">
    <text evidence="2 6">Belongs to the transposase mutator family.</text>
</comment>
<dbReference type="RefSeq" id="WP_205277389.1">
    <property type="nucleotide sequence ID" value="NZ_BLKY01000001.1"/>
</dbReference>
<gene>
    <name evidence="7" type="ORF">MALGJ_14640</name>
</gene>
<dbReference type="PANTHER" id="PTHR33217:SF8">
    <property type="entry name" value="MUTATOR FAMILY TRANSPOSASE"/>
    <property type="match status" value="1"/>
</dbReference>
<sequence length="135" mass="14513">MTKSTKAPAQDKTAARRLAEAFSADTLDSLIADAVKSGTPIDGADGLLNELTKAVLERALNSELTHHLGYEERSGRARIGQFRNGTTPKTVATVNGPVRIEAPRDRNGSFEAIVPKKPGDSTTLIRWCCRCIHAA</sequence>
<evidence type="ECO:0000256" key="1">
    <source>
        <dbReference type="ARBA" id="ARBA00002190"/>
    </source>
</evidence>
<keyword evidence="6" id="KW-0814">Transposable element</keyword>
<evidence type="ECO:0000256" key="5">
    <source>
        <dbReference type="ARBA" id="ARBA00023172"/>
    </source>
</evidence>